<dbReference type="RefSeq" id="WP_173083203.1">
    <property type="nucleotide sequence ID" value="NZ_BAABJB010000021.1"/>
</dbReference>
<keyword evidence="1" id="KW-0732">Signal</keyword>
<gene>
    <name evidence="2" type="ORF">Prum_092190</name>
</gene>
<proteinExistence type="predicted"/>
<feature type="signal peptide" evidence="1">
    <location>
        <begin position="1"/>
        <end position="23"/>
    </location>
</feature>
<evidence type="ECO:0000313" key="2">
    <source>
        <dbReference type="EMBL" id="GFJ95577.1"/>
    </source>
</evidence>
<reference evidence="2 3" key="2">
    <citation type="submission" date="2020-03" db="EMBL/GenBank/DDBJ databases">
        <authorList>
            <person name="Ichikawa N."/>
            <person name="Kimura A."/>
            <person name="Kitahashi Y."/>
            <person name="Uohara A."/>
        </authorList>
    </citation>
    <scope>NUCLEOTIDE SEQUENCE [LARGE SCALE GENOMIC DNA]</scope>
    <source>
        <strain evidence="2 3">NBRC 108638</strain>
    </source>
</reference>
<feature type="chain" id="PRO_5028818992" description="Secreted protein" evidence="1">
    <location>
        <begin position="24"/>
        <end position="200"/>
    </location>
</feature>
<evidence type="ECO:0008006" key="4">
    <source>
        <dbReference type="Google" id="ProtNLM"/>
    </source>
</evidence>
<evidence type="ECO:0000313" key="3">
    <source>
        <dbReference type="Proteomes" id="UP000482960"/>
    </source>
</evidence>
<dbReference type="AlphaFoldDB" id="A0A6V8LNC4"/>
<name>A0A6V8LNC4_9ACTN</name>
<reference evidence="2 3" key="1">
    <citation type="submission" date="2020-03" db="EMBL/GenBank/DDBJ databases">
        <title>Whole genome shotgun sequence of Phytohabitans rumicis NBRC 108638.</title>
        <authorList>
            <person name="Komaki H."/>
            <person name="Tamura T."/>
        </authorList>
    </citation>
    <scope>NUCLEOTIDE SEQUENCE [LARGE SCALE GENOMIC DNA]</scope>
    <source>
        <strain evidence="2 3">NBRC 108638</strain>
    </source>
</reference>
<comment type="caution">
    <text evidence="2">The sequence shown here is derived from an EMBL/GenBank/DDBJ whole genome shotgun (WGS) entry which is preliminary data.</text>
</comment>
<protein>
    <recommendedName>
        <fullName evidence="4">Secreted protein</fullName>
    </recommendedName>
</protein>
<keyword evidence="3" id="KW-1185">Reference proteome</keyword>
<evidence type="ECO:0000256" key="1">
    <source>
        <dbReference type="SAM" id="SignalP"/>
    </source>
</evidence>
<dbReference type="EMBL" id="BLPG01000001">
    <property type="protein sequence ID" value="GFJ95577.1"/>
    <property type="molecule type" value="Genomic_DNA"/>
</dbReference>
<dbReference type="Proteomes" id="UP000482960">
    <property type="component" value="Unassembled WGS sequence"/>
</dbReference>
<organism evidence="2 3">
    <name type="scientific">Phytohabitans rumicis</name>
    <dbReference type="NCBI Taxonomy" id="1076125"/>
    <lineage>
        <taxon>Bacteria</taxon>
        <taxon>Bacillati</taxon>
        <taxon>Actinomycetota</taxon>
        <taxon>Actinomycetes</taxon>
        <taxon>Micromonosporales</taxon>
        <taxon>Micromonosporaceae</taxon>
    </lineage>
</organism>
<sequence>MRASTLILPALVAAVALAGPASAGNAPVSPGGADTTTSTDAGTTISTYADLIRAGVDPNLQSVTCSTQSFPVHCFVIEPTVTQEATTYPAIQFQPGQRVVIEAGGCVQTGGRGLTWKRYVNPSPNNGLYHGTIAIPGATNGLVVIQNVINRPLLVGANGGALQLGYQDDGYSDNGYSAHDNGTGDQCKNVENAWVHITIS</sequence>
<accession>A0A6V8LNC4</accession>